<gene>
    <name evidence="4" type="ORF">VHEMI09760</name>
</gene>
<evidence type="ECO:0000313" key="5">
    <source>
        <dbReference type="Proteomes" id="UP000039046"/>
    </source>
</evidence>
<dbReference type="Proteomes" id="UP000039046">
    <property type="component" value="Unassembled WGS sequence"/>
</dbReference>
<dbReference type="OrthoDB" id="4080456at2759"/>
<evidence type="ECO:0000313" key="4">
    <source>
        <dbReference type="EMBL" id="CEJ94216.1"/>
    </source>
</evidence>
<feature type="region of interest" description="Disordered" evidence="1">
    <location>
        <begin position="186"/>
        <end position="217"/>
    </location>
</feature>
<dbReference type="PANTHER" id="PTHR46535:SF1">
    <property type="entry name" value="NEDD4-BINDING PROTEIN 2"/>
    <property type="match status" value="1"/>
</dbReference>
<dbReference type="InterPro" id="IPR002625">
    <property type="entry name" value="Smr_dom"/>
</dbReference>
<accession>A0A0A1TB21</accession>
<keyword evidence="5" id="KW-1185">Reference proteome</keyword>
<proteinExistence type="predicted"/>
<dbReference type="Pfam" id="PF02845">
    <property type="entry name" value="CUE"/>
    <property type="match status" value="1"/>
</dbReference>
<dbReference type="CDD" id="cd14279">
    <property type="entry name" value="CUE"/>
    <property type="match status" value="1"/>
</dbReference>
<dbReference type="PROSITE" id="PS51140">
    <property type="entry name" value="CUE"/>
    <property type="match status" value="1"/>
</dbReference>
<dbReference type="PROSITE" id="PS50828">
    <property type="entry name" value="SMR"/>
    <property type="match status" value="1"/>
</dbReference>
<dbReference type="GO" id="GO:0043130">
    <property type="term" value="F:ubiquitin binding"/>
    <property type="evidence" value="ECO:0007669"/>
    <property type="project" value="InterPro"/>
</dbReference>
<feature type="compositionally biased region" description="Polar residues" evidence="1">
    <location>
        <begin position="83"/>
        <end position="112"/>
    </location>
</feature>
<dbReference type="SUPFAM" id="SSF160443">
    <property type="entry name" value="SMR domain-like"/>
    <property type="match status" value="1"/>
</dbReference>
<name>A0A0A1TB21_9HYPO</name>
<dbReference type="InterPro" id="IPR036063">
    <property type="entry name" value="Smr_dom_sf"/>
</dbReference>
<dbReference type="PANTHER" id="PTHR46535">
    <property type="entry name" value="NEDD4-BINDING PROTEIN 2"/>
    <property type="match status" value="1"/>
</dbReference>
<evidence type="ECO:0008006" key="6">
    <source>
        <dbReference type="Google" id="ProtNLM"/>
    </source>
</evidence>
<sequence>MLETQQDKLDELVELFRTLLDESLVAAIAGDHDLTNAAEYEGARTILSGLAQDVPAEEATGFNPSGLIESLDDTSRHTREDSTQSSTIATQPTPQTPRGDSSSAGQPMSENDGNWFMPQLTSFNNETEQGKLNQLSSMFASLKAYDIQYALKKNHGDFQDALDDLLNLQYLQATGQQVKGIDGFFHEDQDTSKKSKKKKKNKANTNPGTRETDRATDENDLGIYLSEVKDQTNISYLAEHLNRTIDEVADVFYTNNRSLSLSAIALLDQCINEEEVHESISPSDDIKTQSVVLGRKYRHVPEKYLERIVQSTSNITQFSEDLAGLLNKEFARRSKGQKLNLGTRLTPLPYDDIEGESDIKSTSQTTRAKHMLPSLASPQTPAVNLSQALQLSASHNLQRRQAGASAAQMYRNGASNPLFRQAAVVYSERAQEHSRAASQATSTAADLLVDQQSRPGEVDLHGVFVQDGVRIARQKSLNWWQNLGDMKSQKAKQHPLIIITGVGRHSAGGVSPLRKAVAAALIQDGWRVEVGTGKFTIYGRI</sequence>
<dbReference type="GO" id="GO:0005634">
    <property type="term" value="C:nucleus"/>
    <property type="evidence" value="ECO:0007669"/>
    <property type="project" value="TreeGrafter"/>
</dbReference>
<organism evidence="4 5">
    <name type="scientific">[Torrubiella] hemipterigena</name>
    <dbReference type="NCBI Taxonomy" id="1531966"/>
    <lineage>
        <taxon>Eukaryota</taxon>
        <taxon>Fungi</taxon>
        <taxon>Dikarya</taxon>
        <taxon>Ascomycota</taxon>
        <taxon>Pezizomycotina</taxon>
        <taxon>Sordariomycetes</taxon>
        <taxon>Hypocreomycetidae</taxon>
        <taxon>Hypocreales</taxon>
        <taxon>Clavicipitaceae</taxon>
        <taxon>Clavicipitaceae incertae sedis</taxon>
        <taxon>'Torrubiella' clade</taxon>
    </lineage>
</organism>
<evidence type="ECO:0000259" key="2">
    <source>
        <dbReference type="PROSITE" id="PS50828"/>
    </source>
</evidence>
<dbReference type="EMBL" id="CDHN01000006">
    <property type="protein sequence ID" value="CEJ94216.1"/>
    <property type="molecule type" value="Genomic_DNA"/>
</dbReference>
<protein>
    <recommendedName>
        <fullName evidence="6">Smr domain-containing protein</fullName>
    </recommendedName>
</protein>
<feature type="domain" description="CUE" evidence="3">
    <location>
        <begin position="127"/>
        <end position="170"/>
    </location>
</feature>
<dbReference type="STRING" id="1531966.A0A0A1TB21"/>
<dbReference type="GO" id="GO:0004519">
    <property type="term" value="F:endonuclease activity"/>
    <property type="evidence" value="ECO:0007669"/>
    <property type="project" value="TreeGrafter"/>
</dbReference>
<feature type="region of interest" description="Disordered" evidence="1">
    <location>
        <begin position="57"/>
        <end position="120"/>
    </location>
</feature>
<dbReference type="HOGENOM" id="CLU_023589_0_0_1"/>
<dbReference type="AlphaFoldDB" id="A0A0A1TB21"/>
<evidence type="ECO:0000256" key="1">
    <source>
        <dbReference type="SAM" id="MobiDB-lite"/>
    </source>
</evidence>
<dbReference type="InterPro" id="IPR052772">
    <property type="entry name" value="Endo/PolyKinase_Domain-Protein"/>
</dbReference>
<evidence type="ECO:0000259" key="3">
    <source>
        <dbReference type="PROSITE" id="PS51140"/>
    </source>
</evidence>
<reference evidence="4 5" key="1">
    <citation type="journal article" date="2015" name="Genome Announc.">
        <title>Draft Genome Sequence and Gene Annotation of the Entomopathogenic Fungus Verticillium hemipterigenum.</title>
        <authorList>
            <person name="Horn F."/>
            <person name="Habel A."/>
            <person name="Scharf D.H."/>
            <person name="Dworschak J."/>
            <person name="Brakhage A.A."/>
            <person name="Guthke R."/>
            <person name="Hertweck C."/>
            <person name="Linde J."/>
        </authorList>
    </citation>
    <scope>NUCLEOTIDE SEQUENCE [LARGE SCALE GENOMIC DNA]</scope>
</reference>
<dbReference type="Gene3D" id="3.30.1370.110">
    <property type="match status" value="1"/>
</dbReference>
<feature type="compositionally biased region" description="Basic and acidic residues" evidence="1">
    <location>
        <begin position="73"/>
        <end position="82"/>
    </location>
</feature>
<dbReference type="InterPro" id="IPR003892">
    <property type="entry name" value="CUE"/>
</dbReference>
<feature type="domain" description="Smr" evidence="2">
    <location>
        <begin position="458"/>
        <end position="541"/>
    </location>
</feature>